<protein>
    <submittedName>
        <fullName evidence="2">Histone deacetylase Rpd3</fullName>
    </submittedName>
</protein>
<evidence type="ECO:0000313" key="2">
    <source>
        <dbReference type="WBParaSite" id="HCON_00191840-00001"/>
    </source>
</evidence>
<dbReference type="AlphaFoldDB" id="A0A7I5EF28"/>
<dbReference type="WBParaSite" id="HCON_00191840-00001">
    <property type="protein sequence ID" value="HCON_00191840-00001"/>
    <property type="gene ID" value="HCON_00191840"/>
</dbReference>
<organism evidence="1 2">
    <name type="scientific">Haemonchus contortus</name>
    <name type="common">Barber pole worm</name>
    <dbReference type="NCBI Taxonomy" id="6289"/>
    <lineage>
        <taxon>Eukaryota</taxon>
        <taxon>Metazoa</taxon>
        <taxon>Ecdysozoa</taxon>
        <taxon>Nematoda</taxon>
        <taxon>Chromadorea</taxon>
        <taxon>Rhabditida</taxon>
        <taxon>Rhabditina</taxon>
        <taxon>Rhabditomorpha</taxon>
        <taxon>Strongyloidea</taxon>
        <taxon>Trichostrongylidae</taxon>
        <taxon>Haemonchus</taxon>
    </lineage>
</organism>
<name>A0A7I5EF28_HAECO</name>
<dbReference type="Proteomes" id="UP000025227">
    <property type="component" value="Unplaced"/>
</dbReference>
<reference evidence="2" key="1">
    <citation type="submission" date="2020-12" db="UniProtKB">
        <authorList>
            <consortium name="WormBaseParasite"/>
        </authorList>
    </citation>
    <scope>IDENTIFICATION</scope>
    <source>
        <strain evidence="2">MHco3</strain>
    </source>
</reference>
<dbReference type="OrthoDB" id="10373715at2759"/>
<sequence>MYFHQRPVVEFPQPTRSPLYKQQNRTLATDATYRRRAVSVSLLWYTPPYSVMTPSAQSELGLHHSKDEYLPYVEKVLEWFRKNDEYDRKIGRSERK</sequence>
<accession>A0A7I5EF28</accession>
<keyword evidence="1" id="KW-1185">Reference proteome</keyword>
<evidence type="ECO:0000313" key="1">
    <source>
        <dbReference type="Proteomes" id="UP000025227"/>
    </source>
</evidence>
<proteinExistence type="predicted"/>